<comment type="similarity">
    <text evidence="1 5">Belongs to the peptidase S8 family.</text>
</comment>
<evidence type="ECO:0000259" key="7">
    <source>
        <dbReference type="Pfam" id="PF00082"/>
    </source>
</evidence>
<feature type="domain" description="Peptidase S8/S53" evidence="7">
    <location>
        <begin position="63"/>
        <end position="132"/>
    </location>
</feature>
<evidence type="ECO:0000256" key="2">
    <source>
        <dbReference type="ARBA" id="ARBA00022670"/>
    </source>
</evidence>
<reference evidence="8" key="1">
    <citation type="submission" date="2020-01" db="EMBL/GenBank/DDBJ databases">
        <title>Insect and environment-associated Actinomycetes.</title>
        <authorList>
            <person name="Currrie C."/>
            <person name="Chevrette M."/>
            <person name="Carlson C."/>
            <person name="Stubbendieck R."/>
            <person name="Wendt-Pienkowski E."/>
        </authorList>
    </citation>
    <scope>NUCLEOTIDE SEQUENCE</scope>
    <source>
        <strain evidence="8">SID7499</strain>
    </source>
</reference>
<dbReference type="Gene3D" id="3.40.50.200">
    <property type="entry name" value="Peptidase S8/S53 domain"/>
    <property type="match status" value="1"/>
</dbReference>
<comment type="caution">
    <text evidence="5">Lacks conserved residue(s) required for the propagation of feature annotation.</text>
</comment>
<proteinExistence type="inferred from homology"/>
<dbReference type="AlphaFoldDB" id="A0A6G3XN02"/>
<dbReference type="InterPro" id="IPR000209">
    <property type="entry name" value="Peptidase_S8/S53_dom"/>
</dbReference>
<keyword evidence="4" id="KW-0720">Serine protease</keyword>
<name>A0A6G3XN02_9ACTN</name>
<evidence type="ECO:0000256" key="3">
    <source>
        <dbReference type="ARBA" id="ARBA00022801"/>
    </source>
</evidence>
<feature type="non-terminal residue" evidence="8">
    <location>
        <position position="1"/>
    </location>
</feature>
<dbReference type="SUPFAM" id="SSF52743">
    <property type="entry name" value="Subtilisin-like"/>
    <property type="match status" value="1"/>
</dbReference>
<protein>
    <submittedName>
        <fullName evidence="8">S8 family serine peptidase</fullName>
    </submittedName>
</protein>
<evidence type="ECO:0000256" key="5">
    <source>
        <dbReference type="PROSITE-ProRule" id="PRU01240"/>
    </source>
</evidence>
<keyword evidence="2" id="KW-0645">Protease</keyword>
<evidence type="ECO:0000256" key="6">
    <source>
        <dbReference type="SAM" id="MobiDB-lite"/>
    </source>
</evidence>
<dbReference type="InterPro" id="IPR036852">
    <property type="entry name" value="Peptidase_S8/S53_dom_sf"/>
</dbReference>
<dbReference type="Pfam" id="PF00082">
    <property type="entry name" value="Peptidase_S8"/>
    <property type="match status" value="1"/>
</dbReference>
<dbReference type="PANTHER" id="PTHR43806:SF11">
    <property type="entry name" value="CEREVISIN-RELATED"/>
    <property type="match status" value="1"/>
</dbReference>
<dbReference type="PROSITE" id="PS51892">
    <property type="entry name" value="SUBTILASE"/>
    <property type="match status" value="1"/>
</dbReference>
<dbReference type="GO" id="GO:0004252">
    <property type="term" value="F:serine-type endopeptidase activity"/>
    <property type="evidence" value="ECO:0007669"/>
    <property type="project" value="InterPro"/>
</dbReference>
<dbReference type="PANTHER" id="PTHR43806">
    <property type="entry name" value="PEPTIDASE S8"/>
    <property type="match status" value="1"/>
</dbReference>
<feature type="region of interest" description="Disordered" evidence="6">
    <location>
        <begin position="1"/>
        <end position="29"/>
    </location>
</feature>
<accession>A0A6G3XN02</accession>
<dbReference type="InterPro" id="IPR050131">
    <property type="entry name" value="Peptidase_S8_subtilisin-like"/>
</dbReference>
<evidence type="ECO:0000256" key="4">
    <source>
        <dbReference type="ARBA" id="ARBA00022825"/>
    </source>
</evidence>
<keyword evidence="3" id="KW-0378">Hydrolase</keyword>
<comment type="caution">
    <text evidence="8">The sequence shown here is derived from an EMBL/GenBank/DDBJ whole genome shotgun (WGS) entry which is preliminary data.</text>
</comment>
<feature type="non-terminal residue" evidence="8">
    <location>
        <position position="137"/>
    </location>
</feature>
<sequence length="137" mass="13903">AATPVRIPVADGAKGQKLPGMPSAFDPDATEVTCTPASREKARKQDWSRQRLDLDRLHRHGTGTGVTVALIGTGVAPGAAGLDGRVTAQGEAGDDCVGHGTFLAGLIAGSGGDTPRLAGVAPDAEILALRGTDRRGR</sequence>
<organism evidence="8">
    <name type="scientific">Streptomyces sp. SID7499</name>
    <dbReference type="NCBI Taxonomy" id="2706086"/>
    <lineage>
        <taxon>Bacteria</taxon>
        <taxon>Bacillati</taxon>
        <taxon>Actinomycetota</taxon>
        <taxon>Actinomycetes</taxon>
        <taxon>Kitasatosporales</taxon>
        <taxon>Streptomycetaceae</taxon>
        <taxon>Streptomyces</taxon>
    </lineage>
</organism>
<evidence type="ECO:0000256" key="1">
    <source>
        <dbReference type="ARBA" id="ARBA00011073"/>
    </source>
</evidence>
<dbReference type="GO" id="GO:0006508">
    <property type="term" value="P:proteolysis"/>
    <property type="evidence" value="ECO:0007669"/>
    <property type="project" value="UniProtKB-KW"/>
</dbReference>
<dbReference type="EMBL" id="JAAGMN010007717">
    <property type="protein sequence ID" value="NEE19121.1"/>
    <property type="molecule type" value="Genomic_DNA"/>
</dbReference>
<gene>
    <name evidence="8" type="ORF">G3M58_73230</name>
</gene>
<evidence type="ECO:0000313" key="8">
    <source>
        <dbReference type="EMBL" id="NEE19121.1"/>
    </source>
</evidence>